<feature type="coiled-coil region" evidence="4">
    <location>
        <begin position="292"/>
        <end position="388"/>
    </location>
</feature>
<feature type="coiled-coil region" evidence="4">
    <location>
        <begin position="913"/>
        <end position="978"/>
    </location>
</feature>
<evidence type="ECO:0000313" key="6">
    <source>
        <dbReference type="EMBL" id="MFL0195111.1"/>
    </source>
</evidence>
<comment type="subunit">
    <text evidence="2">Heterodimer of SbcC and SbcD.</text>
</comment>
<dbReference type="InterPro" id="IPR027417">
    <property type="entry name" value="P-loop_NTPase"/>
</dbReference>
<sequence length="1164" mass="134746">MKPIKLKIKGLNSFIDTQEINFEKLTDIGLFGIFGPTGSGKSTILDGITLALYGELARKSSNFMNTNCKNLNVSFEFQISGIEIKRYKVEREFKRDPKTEAVKSKSARIIDTTYEPEKILEEGSRGVTQSCTEILGLGIDDFTRTVVLPQGKFSEFLKLEGKERRNMLERLFNLQKYGDELSFKLSKKLKQEKDKANILQGQLKEYEDINNYTLNEKTDNLSQIKKEYDTCIEELTDLENKFAEYSELWNLQDELKQQLIKQKILREKEPEIYENKRKLVLAESSLKIKPYIDNYENTLKNIENINKDLLDSMENMKNIKEDKQKIQNALNTCKDKKDNELPLLKINEQKVIDAINDKIILNTLLEEKKLLEKNIINIEKDLQSIELEILQNKKQTDKLIDSINSKENEVDTLRISEDYKKKVTEGIIILKSCESLEKQKNNLSSDIKIILSNIKETKIKSTILLKNLKEKERLLLSYNESLKILIETCPGDQNTLLTLHKKLSSTKDKWDKYNKLTADLHKSKNTIETLIKDLHVKEKEKTSLEEEITKMNNHVKKIETENLAHILRETLLEGESCPVCGAKSHCKDNIKIIDYSNLKQLQVDLTNKNDKNKNLTKEIIQEQTNIKAEEKSIDETQRNLNELGEDFKSSPVNLLENEFNTLKNDMEKFNSEKIIFEKKISSLTEEKNALDVEYNKENAILIQNEEHSKKSEENFIVKNKEFETACNQLLKLKTELNIQDLKIKRDEIIKKEEKKVTLENNIKTLRISLNKEQLQKESLNKKLWNLKQKLNQMKTILFEKSKSIKEKENNIKNKVGNVLNLENFKKEISHSIKKIEREYIEAENEKNKIETQYNECNTSMISYQSKLSNLKEQSINYRQTLNEMLLQEGIQNINEVKMNFMPKSQIDNLKIEIDKFDNSLIKLNVTIENLNKKINNRSLEEESWIEIQNIKKNKLEKSKELEKAKMALETEISYLSKKLLELKNLLHTKKELDYKLGLLDDLEKLFKGKKFVEFVATNQLKYVSIEASKKLKEITAGNYGLEVNENGKFLIRDYKNGGVQRDASTLSGGETFVTSLALALALSAQIQLKGTSPLELFFLDEGFGSLDDNLLEIVMDSLEKIHNKKLSIGIISHLESIKNRVPIKLIVTAAESGMGGSKVRIERS</sequence>
<feature type="coiled-coil region" evidence="4">
    <location>
        <begin position="598"/>
        <end position="686"/>
    </location>
</feature>
<keyword evidence="7" id="KW-1185">Reference proteome</keyword>
<evidence type="ECO:0000256" key="4">
    <source>
        <dbReference type="SAM" id="Coils"/>
    </source>
</evidence>
<gene>
    <name evidence="6" type="ORF">ACJDU8_05935</name>
</gene>
<keyword evidence="4" id="KW-0175">Coiled coil</keyword>
<feature type="domain" description="Rad50/SbcC-type AAA" evidence="5">
    <location>
        <begin position="5"/>
        <end position="335"/>
    </location>
</feature>
<dbReference type="SUPFAM" id="SSF52540">
    <property type="entry name" value="P-loop containing nucleoside triphosphate hydrolases"/>
    <property type="match status" value="2"/>
</dbReference>
<dbReference type="PANTHER" id="PTHR32114:SF2">
    <property type="entry name" value="ABC TRANSPORTER ABCH.3"/>
    <property type="match status" value="1"/>
</dbReference>
<evidence type="ECO:0000259" key="5">
    <source>
        <dbReference type="Pfam" id="PF13476"/>
    </source>
</evidence>
<dbReference type="Gene3D" id="3.40.50.300">
    <property type="entry name" value="P-loop containing nucleotide triphosphate hydrolases"/>
    <property type="match status" value="2"/>
</dbReference>
<dbReference type="EMBL" id="JBJHZX010000006">
    <property type="protein sequence ID" value="MFL0195111.1"/>
    <property type="molecule type" value="Genomic_DNA"/>
</dbReference>
<comment type="similarity">
    <text evidence="1">Belongs to the SMC family. SbcC subfamily.</text>
</comment>
<reference evidence="6 7" key="1">
    <citation type="submission" date="2024-11" db="EMBL/GenBank/DDBJ databases">
        <authorList>
            <person name="Heng Y.C."/>
            <person name="Lim A.C.H."/>
            <person name="Lee J.K.Y."/>
            <person name="Kittelmann S."/>
        </authorList>
    </citation>
    <scope>NUCLEOTIDE SEQUENCE [LARGE SCALE GENOMIC DNA]</scope>
    <source>
        <strain evidence="6 7">WILCCON 0269</strain>
    </source>
</reference>
<comment type="caution">
    <text evidence="6">The sequence shown here is derived from an EMBL/GenBank/DDBJ whole genome shotgun (WGS) entry which is preliminary data.</text>
</comment>
<feature type="coiled-coil region" evidence="4">
    <location>
        <begin position="825"/>
        <end position="887"/>
    </location>
</feature>
<name>A0ABW8SIP7_9CLOT</name>
<feature type="coiled-coil region" evidence="4">
    <location>
        <begin position="513"/>
        <end position="561"/>
    </location>
</feature>
<evidence type="ECO:0000313" key="7">
    <source>
        <dbReference type="Proteomes" id="UP001623660"/>
    </source>
</evidence>
<evidence type="ECO:0000256" key="1">
    <source>
        <dbReference type="ARBA" id="ARBA00006930"/>
    </source>
</evidence>
<feature type="coiled-coil region" evidence="4">
    <location>
        <begin position="741"/>
        <end position="796"/>
    </location>
</feature>
<dbReference type="Proteomes" id="UP001623660">
    <property type="component" value="Unassembled WGS sequence"/>
</dbReference>
<dbReference type="InterPro" id="IPR038729">
    <property type="entry name" value="Rad50/SbcC_AAA"/>
</dbReference>
<dbReference type="RefSeq" id="WP_406791229.1">
    <property type="nucleotide sequence ID" value="NZ_JBJHZX010000006.1"/>
</dbReference>
<accession>A0ABW8SIP7</accession>
<evidence type="ECO:0000256" key="2">
    <source>
        <dbReference type="ARBA" id="ARBA00011322"/>
    </source>
</evidence>
<feature type="coiled-coil region" evidence="4">
    <location>
        <begin position="189"/>
        <end position="248"/>
    </location>
</feature>
<dbReference type="Pfam" id="PF13558">
    <property type="entry name" value="SbcC_Walker_B"/>
    <property type="match status" value="1"/>
</dbReference>
<protein>
    <recommendedName>
        <fullName evidence="3">Nuclease SbcCD subunit C</fullName>
    </recommendedName>
</protein>
<dbReference type="Pfam" id="PF13476">
    <property type="entry name" value="AAA_23"/>
    <property type="match status" value="1"/>
</dbReference>
<proteinExistence type="inferred from homology"/>
<organism evidence="6 7">
    <name type="scientific">Candidatus Clostridium eludens</name>
    <dbReference type="NCBI Taxonomy" id="3381663"/>
    <lineage>
        <taxon>Bacteria</taxon>
        <taxon>Bacillati</taxon>
        <taxon>Bacillota</taxon>
        <taxon>Clostridia</taxon>
        <taxon>Eubacteriales</taxon>
        <taxon>Clostridiaceae</taxon>
        <taxon>Clostridium</taxon>
    </lineage>
</organism>
<evidence type="ECO:0000256" key="3">
    <source>
        <dbReference type="ARBA" id="ARBA00013368"/>
    </source>
</evidence>
<dbReference type="PANTHER" id="PTHR32114">
    <property type="entry name" value="ABC TRANSPORTER ABCH.3"/>
    <property type="match status" value="1"/>
</dbReference>